<gene>
    <name evidence="1" type="ORF">FH603_5370</name>
</gene>
<evidence type="ECO:0000313" key="1">
    <source>
        <dbReference type="EMBL" id="MBC3794838.1"/>
    </source>
</evidence>
<evidence type="ECO:0000313" key="2">
    <source>
        <dbReference type="Proteomes" id="UP000700732"/>
    </source>
</evidence>
<sequence>MEQIEELTELKSVTLKDRVSQGDGDWPYAE</sequence>
<organism evidence="1 2">
    <name type="scientific">Spirosoma utsteinense</name>
    <dbReference type="NCBI Taxonomy" id="2585773"/>
    <lineage>
        <taxon>Bacteria</taxon>
        <taxon>Pseudomonadati</taxon>
        <taxon>Bacteroidota</taxon>
        <taxon>Cytophagia</taxon>
        <taxon>Cytophagales</taxon>
        <taxon>Cytophagaceae</taxon>
        <taxon>Spirosoma</taxon>
    </lineage>
</organism>
<keyword evidence="2" id="KW-1185">Reference proteome</keyword>
<protein>
    <recommendedName>
        <fullName evidence="3">Cupin</fullName>
    </recommendedName>
</protein>
<name>A0ABR6WE56_9BACT</name>
<dbReference type="EMBL" id="VFIA01000061">
    <property type="protein sequence ID" value="MBC3794838.1"/>
    <property type="molecule type" value="Genomic_DNA"/>
</dbReference>
<reference evidence="1 2" key="1">
    <citation type="submission" date="2019-06" db="EMBL/GenBank/DDBJ databases">
        <title>Spirosoma utsteinense sp. nov. isolated from Antarctic ice-free soils.</title>
        <authorList>
            <person name="Tahon G."/>
        </authorList>
    </citation>
    <scope>NUCLEOTIDE SEQUENCE [LARGE SCALE GENOMIC DNA]</scope>
    <source>
        <strain evidence="1 2">LMG 31447</strain>
    </source>
</reference>
<comment type="caution">
    <text evidence="1">The sequence shown here is derived from an EMBL/GenBank/DDBJ whole genome shotgun (WGS) entry which is preliminary data.</text>
</comment>
<accession>A0ABR6WE56</accession>
<proteinExistence type="predicted"/>
<dbReference type="Proteomes" id="UP000700732">
    <property type="component" value="Unassembled WGS sequence"/>
</dbReference>
<evidence type="ECO:0008006" key="3">
    <source>
        <dbReference type="Google" id="ProtNLM"/>
    </source>
</evidence>